<dbReference type="InterPro" id="IPR020751">
    <property type="entry name" value="aa-tRNA-synth_I_codon-bd_sub2"/>
</dbReference>
<evidence type="ECO:0000256" key="1">
    <source>
        <dbReference type="ARBA" id="ARBA00004496"/>
    </source>
</evidence>
<evidence type="ECO:0000256" key="6">
    <source>
        <dbReference type="ARBA" id="ARBA00022840"/>
    </source>
</evidence>
<dbReference type="SUPFAM" id="SSF52374">
    <property type="entry name" value="Nucleotidylyl transferase"/>
    <property type="match status" value="1"/>
</dbReference>
<comment type="similarity">
    <text evidence="2 10">Belongs to the class-I aminoacyl-tRNA synthetase family.</text>
</comment>
<comment type="caution">
    <text evidence="12">The sequence shown here is derived from an EMBL/GenBank/DDBJ whole genome shotgun (WGS) entry which is preliminary data.</text>
</comment>
<evidence type="ECO:0000256" key="5">
    <source>
        <dbReference type="ARBA" id="ARBA00022741"/>
    </source>
</evidence>
<protein>
    <recommendedName>
        <fullName evidence="10">Lysine--tRNA ligase</fullName>
        <ecNumber evidence="10">6.1.1.6</ecNumber>
    </recommendedName>
    <alternativeName>
        <fullName evidence="10">Lysyl-tRNA synthetase</fullName>
        <shortName evidence="10">LysRS</shortName>
    </alternativeName>
</protein>
<proteinExistence type="inferred from homology"/>
<evidence type="ECO:0000256" key="11">
    <source>
        <dbReference type="SAM" id="MobiDB-lite"/>
    </source>
</evidence>
<keyword evidence="5 10" id="KW-0547">Nucleotide-binding</keyword>
<comment type="caution">
    <text evidence="10">Lacks conserved residue(s) required for the propagation of feature annotation.</text>
</comment>
<evidence type="ECO:0000256" key="9">
    <source>
        <dbReference type="ARBA" id="ARBA00048573"/>
    </source>
</evidence>
<feature type="compositionally biased region" description="Low complexity" evidence="11">
    <location>
        <begin position="178"/>
        <end position="194"/>
    </location>
</feature>
<keyword evidence="8 10" id="KW-0030">Aminoacyl-tRNA synthetase</keyword>
<dbReference type="InterPro" id="IPR001412">
    <property type="entry name" value="aa-tRNA-synth_I_CS"/>
</dbReference>
<reference evidence="12 13" key="1">
    <citation type="submission" date="2018-04" db="EMBL/GenBank/DDBJ databases">
        <title>Genome of Nocardioides gansuensis WSJ-1.</title>
        <authorList>
            <person name="Wu S."/>
            <person name="Wang G."/>
        </authorList>
    </citation>
    <scope>NUCLEOTIDE SEQUENCE [LARGE SCALE GENOMIC DNA]</scope>
    <source>
        <strain evidence="12 13">WSJ-1</strain>
    </source>
</reference>
<organism evidence="12 13">
    <name type="scientific">Nocardioides gansuensis</name>
    <dbReference type="NCBI Taxonomy" id="2138300"/>
    <lineage>
        <taxon>Bacteria</taxon>
        <taxon>Bacillati</taxon>
        <taxon>Actinomycetota</taxon>
        <taxon>Actinomycetes</taxon>
        <taxon>Propionibacteriales</taxon>
        <taxon>Nocardioidaceae</taxon>
        <taxon>Nocardioides</taxon>
    </lineage>
</organism>
<dbReference type="SUPFAM" id="SSF48163">
    <property type="entry name" value="An anticodon-binding domain of class I aminoacyl-tRNA synthetases"/>
    <property type="match status" value="1"/>
</dbReference>
<dbReference type="HAMAP" id="MF_00177">
    <property type="entry name" value="Lys_tRNA_synth_class1"/>
    <property type="match status" value="1"/>
</dbReference>
<gene>
    <name evidence="10" type="primary">lysS</name>
    <name evidence="12" type="ORF">DDE18_01925</name>
</gene>
<dbReference type="Gene3D" id="1.10.10.350">
    <property type="match status" value="1"/>
</dbReference>
<dbReference type="EMBL" id="QDGZ01000001">
    <property type="protein sequence ID" value="PVG84400.1"/>
    <property type="molecule type" value="Genomic_DNA"/>
</dbReference>
<evidence type="ECO:0000256" key="2">
    <source>
        <dbReference type="ARBA" id="ARBA00005594"/>
    </source>
</evidence>
<dbReference type="InterPro" id="IPR042078">
    <property type="entry name" value="Lys-tRNA-ligase_SC_fold"/>
</dbReference>
<comment type="catalytic activity">
    <reaction evidence="9 10">
        <text>tRNA(Lys) + L-lysine + ATP = L-lysyl-tRNA(Lys) + AMP + diphosphate</text>
        <dbReference type="Rhea" id="RHEA:20792"/>
        <dbReference type="Rhea" id="RHEA-COMP:9696"/>
        <dbReference type="Rhea" id="RHEA-COMP:9697"/>
        <dbReference type="ChEBI" id="CHEBI:30616"/>
        <dbReference type="ChEBI" id="CHEBI:32551"/>
        <dbReference type="ChEBI" id="CHEBI:33019"/>
        <dbReference type="ChEBI" id="CHEBI:78442"/>
        <dbReference type="ChEBI" id="CHEBI:78529"/>
        <dbReference type="ChEBI" id="CHEBI:456215"/>
        <dbReference type="EC" id="6.1.1.6"/>
    </reaction>
</comment>
<dbReference type="Pfam" id="PF01921">
    <property type="entry name" value="tRNA-synt_1f"/>
    <property type="match status" value="1"/>
</dbReference>
<feature type="region of interest" description="Disordered" evidence="11">
    <location>
        <begin position="169"/>
        <end position="204"/>
    </location>
</feature>
<feature type="short sequence motif" description="'KMSKS' region" evidence="10">
    <location>
        <begin position="323"/>
        <end position="327"/>
    </location>
</feature>
<keyword evidence="7 10" id="KW-0648">Protein biosynthesis</keyword>
<accession>A0A2T8FFD3</accession>
<dbReference type="InterPro" id="IPR002904">
    <property type="entry name" value="Lys-tRNA-ligase"/>
</dbReference>
<dbReference type="OrthoDB" id="9803151at2"/>
<evidence type="ECO:0000313" key="13">
    <source>
        <dbReference type="Proteomes" id="UP000246018"/>
    </source>
</evidence>
<dbReference type="GO" id="GO:0005737">
    <property type="term" value="C:cytoplasm"/>
    <property type="evidence" value="ECO:0007669"/>
    <property type="project" value="UniProtKB-SubCell"/>
</dbReference>
<dbReference type="InterPro" id="IPR014729">
    <property type="entry name" value="Rossmann-like_a/b/a_fold"/>
</dbReference>
<dbReference type="InterPro" id="IPR008925">
    <property type="entry name" value="aa_tRNA-synth_I_cd-bd_sf"/>
</dbReference>
<dbReference type="NCBIfam" id="TIGR00467">
    <property type="entry name" value="lysS_arch"/>
    <property type="match status" value="1"/>
</dbReference>
<dbReference type="GO" id="GO:0000049">
    <property type="term" value="F:tRNA binding"/>
    <property type="evidence" value="ECO:0007669"/>
    <property type="project" value="InterPro"/>
</dbReference>
<evidence type="ECO:0000256" key="3">
    <source>
        <dbReference type="ARBA" id="ARBA00022490"/>
    </source>
</evidence>
<dbReference type="GO" id="GO:0006430">
    <property type="term" value="P:lysyl-tRNA aminoacylation"/>
    <property type="evidence" value="ECO:0007669"/>
    <property type="project" value="UniProtKB-UniRule"/>
</dbReference>
<feature type="short sequence motif" description="'HIGH' region" evidence="10">
    <location>
        <begin position="39"/>
        <end position="47"/>
    </location>
</feature>
<evidence type="ECO:0000313" key="12">
    <source>
        <dbReference type="EMBL" id="PVG84400.1"/>
    </source>
</evidence>
<evidence type="ECO:0000256" key="4">
    <source>
        <dbReference type="ARBA" id="ARBA00022598"/>
    </source>
</evidence>
<evidence type="ECO:0000256" key="10">
    <source>
        <dbReference type="HAMAP-Rule" id="MF_00177"/>
    </source>
</evidence>
<dbReference type="PROSITE" id="PS00178">
    <property type="entry name" value="AA_TRNA_LIGASE_I"/>
    <property type="match status" value="1"/>
</dbReference>
<dbReference type="GO" id="GO:0004824">
    <property type="term" value="F:lysine-tRNA ligase activity"/>
    <property type="evidence" value="ECO:0007669"/>
    <property type="project" value="UniProtKB-UniRule"/>
</dbReference>
<dbReference type="GO" id="GO:0005524">
    <property type="term" value="F:ATP binding"/>
    <property type="evidence" value="ECO:0007669"/>
    <property type="project" value="UniProtKB-UniRule"/>
</dbReference>
<name>A0A2T8FFD3_9ACTN</name>
<dbReference type="PANTHER" id="PTHR37940:SF1">
    <property type="entry name" value="LYSINE--TRNA LIGASE"/>
    <property type="match status" value="1"/>
</dbReference>
<sequence length="575" mass="62762">MARGGQQRDPVDWVMRAADDAVRHAGEGKPVTVSSGASPSGPVHLGNLREFLTVHFVADELRRRGVETRHLHVWDDFDRFRKVPAGVPESWAEHIGRPLTAVPDPWECHDSWAAHFKAPLREALTELGVEMDEVSQTDLYTAGTYREPVLAAVAARDEIDAVLGRYRTKRPAAPPTGDQQSDLDAQEAAALADSVADEEDTGDGAGGLARFPYKPYCRECGRDTVTLTSYDDATTDLAYTCSSCGFTGATNLRTDSEGKLVWKVDWPMRWAFYHVDFEPAGADHATPGSSFTVGHELVKSVFGADSGPAWFGYGFVGFAGMQKMSSSSGGVPTASDALRILEAPILRWLYVRRAPKQTFTIDFGPEVQRLYDEWDALGRKAADPAKRDVATLAWERAAAVASGPLPAPAVTVPFRTLSSVADVTAGSAEQISRIIEHVGFPHASVDDLEPRLGKAMAWTSEFVPESERTMVRSTPDTARLSSLTEDEELWLRTFLDRLPSELELDEVTSLVYGVPKVALGLGLDDAPTDQVKADQKEFFRLLYNLLVGADRGPRLPTLIVALGTDTVRRLLTPPA</sequence>
<keyword evidence="13" id="KW-1185">Reference proteome</keyword>
<dbReference type="AlphaFoldDB" id="A0A2T8FFD3"/>
<keyword evidence="3 10" id="KW-0963">Cytoplasm</keyword>
<dbReference type="Gene3D" id="6.10.20.10">
    <property type="entry name" value="Lysine tRNA ligase, stem contact fold domain"/>
    <property type="match status" value="1"/>
</dbReference>
<comment type="subcellular location">
    <subcellularLocation>
        <location evidence="1 10">Cytoplasm</location>
    </subcellularLocation>
</comment>
<evidence type="ECO:0000256" key="8">
    <source>
        <dbReference type="ARBA" id="ARBA00023146"/>
    </source>
</evidence>
<dbReference type="Gene3D" id="3.40.50.620">
    <property type="entry name" value="HUPs"/>
    <property type="match status" value="2"/>
</dbReference>
<keyword evidence="4 10" id="KW-0436">Ligase</keyword>
<dbReference type="PANTHER" id="PTHR37940">
    <property type="entry name" value="LYSINE--TRNA LIGASE"/>
    <property type="match status" value="1"/>
</dbReference>
<keyword evidence="6 10" id="KW-0067">ATP-binding</keyword>
<evidence type="ECO:0000256" key="7">
    <source>
        <dbReference type="ARBA" id="ARBA00022917"/>
    </source>
</evidence>
<dbReference type="EC" id="6.1.1.6" evidence="10"/>
<dbReference type="Proteomes" id="UP000246018">
    <property type="component" value="Unassembled WGS sequence"/>
</dbReference>
<dbReference type="RefSeq" id="WP_116570531.1">
    <property type="nucleotide sequence ID" value="NZ_QDGZ01000001.1"/>
</dbReference>